<reference evidence="1" key="1">
    <citation type="submission" date="2020-05" db="EMBL/GenBank/DDBJ databases">
        <authorList>
            <person name="Chiriac C."/>
            <person name="Salcher M."/>
            <person name="Ghai R."/>
            <person name="Kavagutti S V."/>
        </authorList>
    </citation>
    <scope>NUCLEOTIDE SEQUENCE</scope>
</reference>
<accession>A0A6J6ULI0</accession>
<dbReference type="EMBL" id="CAEZZA010000225">
    <property type="protein sequence ID" value="CAB4759377.1"/>
    <property type="molecule type" value="Genomic_DNA"/>
</dbReference>
<evidence type="ECO:0000313" key="1">
    <source>
        <dbReference type="EMBL" id="CAB4759377.1"/>
    </source>
</evidence>
<proteinExistence type="predicted"/>
<dbReference type="AlphaFoldDB" id="A0A6J6ULI0"/>
<protein>
    <submittedName>
        <fullName evidence="1">Unannotated protein</fullName>
    </submittedName>
</protein>
<name>A0A6J6ULI0_9ZZZZ</name>
<organism evidence="1">
    <name type="scientific">freshwater metagenome</name>
    <dbReference type="NCBI Taxonomy" id="449393"/>
    <lineage>
        <taxon>unclassified sequences</taxon>
        <taxon>metagenomes</taxon>
        <taxon>ecological metagenomes</taxon>
    </lineage>
</organism>
<sequence>MTDECGLHCSDTWDVDEAIAVCHDKVRGDNHGDLFEHLKARET</sequence>
<gene>
    <name evidence="1" type="ORF">UFOPK2809_01337</name>
</gene>